<name>A0A7S4N4Y3_GUITH</name>
<dbReference type="InterPro" id="IPR044849">
    <property type="entry name" value="CASTOR/POLLUX/SYM8-like"/>
</dbReference>
<dbReference type="GO" id="GO:0006811">
    <property type="term" value="P:monoatomic ion transport"/>
    <property type="evidence" value="ECO:0007669"/>
    <property type="project" value="UniProtKB-KW"/>
</dbReference>
<sequence>MVRSKTLAFSVPRLVLSIALMLLSVGFKPSSVSAAFKEFPSEEISSVRTSVVGSPLGRKVAIPDGLAFSARQDIVADSLVYRATEWKGIFAALKIPERITESYAEFQDLLTYKVNQLLTANVFSKLIMFFSFSAALVFFGAWLCLVTGETNWRSALFKSYALLNNAPGVSVVDEEKPQSAFIANILFVTGCLTFAVLLGTITSAIEVALSSALSGTHKIVERDHIVMLNWNDKTIPMLRQIEAAASDGRIPLKPVVILASKEKEEMDQELADQLEKTTLPIFTRKGNPGTLPDLRMVSAGAAQHVLILPDETKDEADLISQAACLQALQADRQPGKKIGPNKNDIKVVVADCDPEGERDLDELMFVTKNSFSRRIMAVTALEPRLASVYTDILDQSKGSEIYLRSSEMYPWLQGKSFKQMGAHFPDSVLLGWITSDGKVMMNPSGNEILPEKSKLVILSKNDKITCWRRAAQTKDAAWSPAVRDVEQALRADPKHVLVLNLDRDGEILSEIDNILPRGSSVTAVHPDPIIFWPNHAKFKHIQGSSLSKSDVKKIPLHDIETIIIPADGKSESLTAGERDARVLAATKIVLEARKSQGHTKPLQIIAEIQNSLTCSLAEKFALSNPGVHIQCVQTSYLEAGAFVQVLWNPEVNSVYQDFLDATGSEIVAVDASFFGPSGSIRQELCLRGRGRGRGGRIGRRERRRGEAAVGLTMEERTFGQISELAMSKKAVVSRGDAVVFLVR</sequence>
<dbReference type="PANTHER" id="PTHR31563:SF10">
    <property type="entry name" value="ION CHANNEL POLLUX-RELATED"/>
    <property type="match status" value="1"/>
</dbReference>
<keyword evidence="8" id="KW-0732">Signal</keyword>
<dbReference type="Pfam" id="PF06241">
    <property type="entry name" value="Castor_Poll_mid"/>
    <property type="match status" value="1"/>
</dbReference>
<evidence type="ECO:0000256" key="8">
    <source>
        <dbReference type="SAM" id="SignalP"/>
    </source>
</evidence>
<dbReference type="Gene3D" id="3.40.50.720">
    <property type="entry name" value="NAD(P)-binding Rossmann-like Domain"/>
    <property type="match status" value="1"/>
</dbReference>
<evidence type="ECO:0000256" key="7">
    <source>
        <dbReference type="SAM" id="Phobius"/>
    </source>
</evidence>
<keyword evidence="2" id="KW-0813">Transport</keyword>
<evidence type="ECO:0000256" key="2">
    <source>
        <dbReference type="ARBA" id="ARBA00022448"/>
    </source>
</evidence>
<keyword evidence="3 7" id="KW-0812">Transmembrane</keyword>
<feature type="transmembrane region" description="Helical" evidence="7">
    <location>
        <begin position="126"/>
        <end position="148"/>
    </location>
</feature>
<evidence type="ECO:0000256" key="1">
    <source>
        <dbReference type="ARBA" id="ARBA00004127"/>
    </source>
</evidence>
<dbReference type="AlphaFoldDB" id="A0A7S4N4Y3"/>
<dbReference type="PANTHER" id="PTHR31563">
    <property type="entry name" value="ION CHANNEL POLLUX-RELATED"/>
    <property type="match status" value="1"/>
</dbReference>
<evidence type="ECO:0000256" key="4">
    <source>
        <dbReference type="ARBA" id="ARBA00022989"/>
    </source>
</evidence>
<evidence type="ECO:0000256" key="6">
    <source>
        <dbReference type="ARBA" id="ARBA00023136"/>
    </source>
</evidence>
<evidence type="ECO:0000259" key="9">
    <source>
        <dbReference type="Pfam" id="PF06241"/>
    </source>
</evidence>
<dbReference type="GO" id="GO:0012505">
    <property type="term" value="C:endomembrane system"/>
    <property type="evidence" value="ECO:0007669"/>
    <property type="project" value="UniProtKB-SubCell"/>
</dbReference>
<feature type="chain" id="PRO_5030794056" description="CASTOR/POLLUX/SYM8 ion channel conserved domain-containing protein" evidence="8">
    <location>
        <begin position="35"/>
        <end position="743"/>
    </location>
</feature>
<evidence type="ECO:0000256" key="5">
    <source>
        <dbReference type="ARBA" id="ARBA00023065"/>
    </source>
</evidence>
<accession>A0A7S4N4Y3</accession>
<evidence type="ECO:0000256" key="3">
    <source>
        <dbReference type="ARBA" id="ARBA00022692"/>
    </source>
</evidence>
<organism evidence="10">
    <name type="scientific">Guillardia theta</name>
    <name type="common">Cryptophyte</name>
    <name type="synonym">Cryptomonas phi</name>
    <dbReference type="NCBI Taxonomy" id="55529"/>
    <lineage>
        <taxon>Eukaryota</taxon>
        <taxon>Cryptophyceae</taxon>
        <taxon>Pyrenomonadales</taxon>
        <taxon>Geminigeraceae</taxon>
        <taxon>Guillardia</taxon>
    </lineage>
</organism>
<comment type="subcellular location">
    <subcellularLocation>
        <location evidence="1">Endomembrane system</location>
        <topology evidence="1">Multi-pass membrane protein</topology>
    </subcellularLocation>
</comment>
<keyword evidence="4 7" id="KW-1133">Transmembrane helix</keyword>
<keyword evidence="6 7" id="KW-0472">Membrane</keyword>
<dbReference type="EMBL" id="HBKN01007758">
    <property type="protein sequence ID" value="CAE2265663.1"/>
    <property type="molecule type" value="Transcribed_RNA"/>
</dbReference>
<feature type="signal peptide" evidence="8">
    <location>
        <begin position="1"/>
        <end position="34"/>
    </location>
</feature>
<proteinExistence type="predicted"/>
<reference evidence="10" key="1">
    <citation type="submission" date="2021-01" db="EMBL/GenBank/DDBJ databases">
        <authorList>
            <person name="Corre E."/>
            <person name="Pelletier E."/>
            <person name="Niang G."/>
            <person name="Scheremetjew M."/>
            <person name="Finn R."/>
            <person name="Kale V."/>
            <person name="Holt S."/>
            <person name="Cochrane G."/>
            <person name="Meng A."/>
            <person name="Brown T."/>
            <person name="Cohen L."/>
        </authorList>
    </citation>
    <scope>NUCLEOTIDE SEQUENCE</scope>
    <source>
        <strain evidence="10">CCMP 2712</strain>
    </source>
</reference>
<protein>
    <recommendedName>
        <fullName evidence="9">CASTOR/POLLUX/SYM8 ion channel conserved domain-containing protein</fullName>
    </recommendedName>
</protein>
<gene>
    <name evidence="10" type="ORF">GTHE00462_LOCUS6151</name>
</gene>
<evidence type="ECO:0000313" key="10">
    <source>
        <dbReference type="EMBL" id="CAE2265663.1"/>
    </source>
</evidence>
<feature type="transmembrane region" description="Helical" evidence="7">
    <location>
        <begin position="181"/>
        <end position="201"/>
    </location>
</feature>
<dbReference type="InterPro" id="IPR010420">
    <property type="entry name" value="CASTOR/POLLUX/SYM8_dom"/>
</dbReference>
<feature type="domain" description="CASTOR/POLLUX/SYM8 ion channel conserved" evidence="9">
    <location>
        <begin position="374"/>
        <end position="465"/>
    </location>
</feature>
<keyword evidence="5" id="KW-0406">Ion transport</keyword>